<protein>
    <submittedName>
        <fullName evidence="1">Pyrimidine 5'-nucleotidase</fullName>
    </submittedName>
</protein>
<dbReference type="NCBIfam" id="TIGR01993">
    <property type="entry name" value="Pyr-5-nucltdase"/>
    <property type="match status" value="1"/>
</dbReference>
<gene>
    <name evidence="1" type="ORF">N8I74_04155</name>
</gene>
<dbReference type="RefSeq" id="WP_263125666.1">
    <property type="nucleotide sequence ID" value="NZ_CP106753.1"/>
</dbReference>
<dbReference type="Pfam" id="PF00702">
    <property type="entry name" value="Hydrolase"/>
    <property type="match status" value="1"/>
</dbReference>
<dbReference type="Proteomes" id="UP001061302">
    <property type="component" value="Chromosome"/>
</dbReference>
<dbReference type="SUPFAM" id="SSF56784">
    <property type="entry name" value="HAD-like"/>
    <property type="match status" value="1"/>
</dbReference>
<dbReference type="SFLD" id="SFLDG01129">
    <property type="entry name" value="C1.5:_HAD__Beta-PGM__Phosphata"/>
    <property type="match status" value="1"/>
</dbReference>
<proteinExistence type="predicted"/>
<evidence type="ECO:0000313" key="1">
    <source>
        <dbReference type="EMBL" id="UXY16220.1"/>
    </source>
</evidence>
<dbReference type="SFLD" id="SFLDS00003">
    <property type="entry name" value="Haloacid_Dehalogenase"/>
    <property type="match status" value="1"/>
</dbReference>
<keyword evidence="2" id="KW-1185">Reference proteome</keyword>
<sequence length="214" mass="24511">MPHPIWLFDLDNTLHHAHRHVFPIIDAEMTAWIAANLAIAPHAADELRRRYWQRYGATILGLKRHHPQLDPHHFLAAAHPLPRLLETVHPVPGLARTLRRLRGRKILFTNGSTAYGRAMLAALGVSRHFDAVVGVDALRLTPKPFAAGYRQLLARYRLDPRRCVMVEDSVDNLTTAKRLRMRTVWLRPHRRGHAAVDYLLTGLHQLPGRLGRQR</sequence>
<accession>A0ABY6DPB8</accession>
<dbReference type="InterPro" id="IPR036412">
    <property type="entry name" value="HAD-like_sf"/>
</dbReference>
<dbReference type="PANTHER" id="PTHR12725:SF117">
    <property type="entry name" value="HALOACID DEHALOGENASE-LIKE HYDROLASE"/>
    <property type="match status" value="1"/>
</dbReference>
<dbReference type="SFLD" id="SFLDG01132">
    <property type="entry name" value="C1.5.3:_5'-Nucleotidase_Like"/>
    <property type="match status" value="1"/>
</dbReference>
<dbReference type="Gene3D" id="1.10.150.450">
    <property type="match status" value="1"/>
</dbReference>
<name>A0ABY6DPB8_9NEIS</name>
<dbReference type="NCBIfam" id="TIGR01509">
    <property type="entry name" value="HAD-SF-IA-v3"/>
    <property type="match status" value="1"/>
</dbReference>
<reference evidence="1" key="1">
    <citation type="submission" date="2022-10" db="EMBL/GenBank/DDBJ databases">
        <title>Chitiniphilus purpureus sp. nov., a novel chitin-degrading bacterium isolated from crawfish pond sediment.</title>
        <authorList>
            <person name="Li K."/>
        </authorList>
    </citation>
    <scope>NUCLEOTIDE SEQUENCE</scope>
    <source>
        <strain evidence="1">CD1</strain>
    </source>
</reference>
<dbReference type="InterPro" id="IPR010237">
    <property type="entry name" value="Pyr-5-nucltdase"/>
</dbReference>
<organism evidence="1 2">
    <name type="scientific">Chitiniphilus purpureus</name>
    <dbReference type="NCBI Taxonomy" id="2981137"/>
    <lineage>
        <taxon>Bacteria</taxon>
        <taxon>Pseudomonadati</taxon>
        <taxon>Pseudomonadota</taxon>
        <taxon>Betaproteobacteria</taxon>
        <taxon>Neisseriales</taxon>
        <taxon>Chitinibacteraceae</taxon>
        <taxon>Chitiniphilus</taxon>
    </lineage>
</organism>
<dbReference type="EMBL" id="CP106753">
    <property type="protein sequence ID" value="UXY16220.1"/>
    <property type="molecule type" value="Genomic_DNA"/>
</dbReference>
<dbReference type="InterPro" id="IPR023214">
    <property type="entry name" value="HAD_sf"/>
</dbReference>
<dbReference type="PANTHER" id="PTHR12725">
    <property type="entry name" value="HALOACID DEHALOGENASE-LIKE HYDROLASE"/>
    <property type="match status" value="1"/>
</dbReference>
<dbReference type="Gene3D" id="3.40.50.1000">
    <property type="entry name" value="HAD superfamily/HAD-like"/>
    <property type="match status" value="1"/>
</dbReference>
<dbReference type="InterPro" id="IPR006439">
    <property type="entry name" value="HAD-SF_hydro_IA"/>
</dbReference>
<evidence type="ECO:0000313" key="2">
    <source>
        <dbReference type="Proteomes" id="UP001061302"/>
    </source>
</evidence>